<proteinExistence type="predicted"/>
<evidence type="ECO:0000313" key="2">
    <source>
        <dbReference type="EMBL" id="KAJ8888362.1"/>
    </source>
</evidence>
<feature type="region of interest" description="Disordered" evidence="1">
    <location>
        <begin position="181"/>
        <end position="200"/>
    </location>
</feature>
<dbReference type="Proteomes" id="UP001159363">
    <property type="component" value="Chromosome 3"/>
</dbReference>
<name>A0ABQ9HVE8_9NEOP</name>
<gene>
    <name evidence="2" type="ORF">PR048_007852</name>
</gene>
<keyword evidence="3" id="KW-1185">Reference proteome</keyword>
<dbReference type="EMBL" id="JARBHB010000003">
    <property type="protein sequence ID" value="KAJ8888362.1"/>
    <property type="molecule type" value="Genomic_DNA"/>
</dbReference>
<reference evidence="2 3" key="1">
    <citation type="submission" date="2023-02" db="EMBL/GenBank/DDBJ databases">
        <title>LHISI_Scaffold_Assembly.</title>
        <authorList>
            <person name="Stuart O.P."/>
            <person name="Cleave R."/>
            <person name="Magrath M.J.L."/>
            <person name="Mikheyev A.S."/>
        </authorList>
    </citation>
    <scope>NUCLEOTIDE SEQUENCE [LARGE SCALE GENOMIC DNA]</scope>
    <source>
        <strain evidence="2">Daus_M_001</strain>
        <tissue evidence="2">Leg muscle</tissue>
    </source>
</reference>
<feature type="region of interest" description="Disordered" evidence="1">
    <location>
        <begin position="375"/>
        <end position="408"/>
    </location>
</feature>
<accession>A0ABQ9HVE8</accession>
<comment type="caution">
    <text evidence="2">The sequence shown here is derived from an EMBL/GenBank/DDBJ whole genome shotgun (WGS) entry which is preliminary data.</text>
</comment>
<evidence type="ECO:0000313" key="3">
    <source>
        <dbReference type="Proteomes" id="UP001159363"/>
    </source>
</evidence>
<organism evidence="2 3">
    <name type="scientific">Dryococelus australis</name>
    <dbReference type="NCBI Taxonomy" id="614101"/>
    <lineage>
        <taxon>Eukaryota</taxon>
        <taxon>Metazoa</taxon>
        <taxon>Ecdysozoa</taxon>
        <taxon>Arthropoda</taxon>
        <taxon>Hexapoda</taxon>
        <taxon>Insecta</taxon>
        <taxon>Pterygota</taxon>
        <taxon>Neoptera</taxon>
        <taxon>Polyneoptera</taxon>
        <taxon>Phasmatodea</taxon>
        <taxon>Verophasmatodea</taxon>
        <taxon>Anareolatae</taxon>
        <taxon>Phasmatidae</taxon>
        <taxon>Eurycanthinae</taxon>
        <taxon>Dryococelus</taxon>
    </lineage>
</organism>
<protein>
    <submittedName>
        <fullName evidence="2">Uncharacterized protein</fullName>
    </submittedName>
</protein>
<evidence type="ECO:0000256" key="1">
    <source>
        <dbReference type="SAM" id="MobiDB-lite"/>
    </source>
</evidence>
<sequence>MDDFSSGGPLYARGKTSLKISVPALGRSGNHLSRISRVRGRGGSEVGPLIGAVLSPPPPLVTLWYDKPRRLRRSDNRPAFPLADFTRPFHRKPAKIALVTRRRNQCEITSAEDEGDQVEGVDRFWRTRAVRGRQVLSALQHLFPTFHRNTSFPFIHPPPPTGVKDPRLAGRCGEIEVSMKQHRNERAGETRDPEKTRRLAESSGTILTCDLFFTAYRTQDHNVTEEEIRNNDISEQHHISTYTTVEATGGNQNHDLPNTRRRGNHAVFHRTVYIGTGVVFPLAAARCEATPFGNELRREVICIEARSPRDAEVNNPTNEIDFVGETNEIEEVVSHTGTGLLPQQGGNWFADVETASHCGHSWHFWPGTNTSNSHKSCPDGMGPSSGRRYQHNDNNHTTTDQWRNARAGRNLEDTEITPTTGNETRTGGSYYSLTTTTTMIYEIAPWHHISTYTTVEATGGNQNHDLPNTRRRGNHVTKPGMTIPFVGPEAFTLTACAIVNVMKGHCEELRSSIASLEKFHKQLINQEIKPEAVINESGVTEACGKIDNCMKTLESSSRTSKLWISLLKCIDLILQFIYAERTGDWDMHLDTTVKMLPFSRAARHLSYSKYAHLYVQQVININSKLTERELEFLSKKGLFTATEWGWKLEFIREAGGERKALKPLTTSKPFALNEQLYLAMIDINGDMNGNTKACKSDAQRGAEEKAPGGGLGVIWVGNSSGLITGAAVMQRLECSSPTKATRVRFSVWSHPDFHVCLTMLLFGGFSRGSPVSAALALRHCSIFSSLHPLGSQYLAVKCRPNLSTHLTTGR</sequence>